<evidence type="ECO:0000313" key="2">
    <source>
        <dbReference type="Proteomes" id="UP000254123"/>
    </source>
</evidence>
<organism evidence="1 2">
    <name type="scientific">Psychrobacter phenylpyruvicus</name>
    <dbReference type="NCBI Taxonomy" id="29432"/>
    <lineage>
        <taxon>Bacteria</taxon>
        <taxon>Pseudomonadati</taxon>
        <taxon>Pseudomonadota</taxon>
        <taxon>Gammaproteobacteria</taxon>
        <taxon>Moraxellales</taxon>
        <taxon>Moraxellaceae</taxon>
        <taxon>Psychrobacter</taxon>
    </lineage>
</organism>
<dbReference type="EMBL" id="UGVC01000001">
    <property type="protein sequence ID" value="SUD91064.1"/>
    <property type="molecule type" value="Genomic_DNA"/>
</dbReference>
<protein>
    <submittedName>
        <fullName evidence="1">Uncharacterized protein</fullName>
    </submittedName>
</protein>
<keyword evidence="2" id="KW-1185">Reference proteome</keyword>
<sequence length="163" mass="17843">MTTDDKLVQKRKLLEEQSEKIKAIADNEAHSSLKCIHLLSVAGGATSETYKAIEQRIMMDEDTYGAYHLALLAQSTADLPVDARQLIELVVTKGQGSQLLSLLKNLPVPPVEAIKQRILSEGDQEIVAQMTAYLEINPEGIGSQSLLGNGQHERIVPISQVQN</sequence>
<dbReference type="AlphaFoldDB" id="A0A379LMR7"/>
<evidence type="ECO:0000313" key="1">
    <source>
        <dbReference type="EMBL" id="SUD91064.1"/>
    </source>
</evidence>
<accession>A0A379LMR7</accession>
<name>A0A379LMR7_9GAMM</name>
<gene>
    <name evidence="1" type="ORF">NCTC10526_01411</name>
</gene>
<dbReference type="RefSeq" id="WP_028858521.1">
    <property type="nucleotide sequence ID" value="NZ_CAJHAQ010000001.1"/>
</dbReference>
<reference evidence="1 2" key="1">
    <citation type="submission" date="2018-06" db="EMBL/GenBank/DDBJ databases">
        <authorList>
            <consortium name="Pathogen Informatics"/>
            <person name="Doyle S."/>
        </authorList>
    </citation>
    <scope>NUCLEOTIDE SEQUENCE [LARGE SCALE GENOMIC DNA]</scope>
    <source>
        <strain evidence="1 2">NCTC10526</strain>
    </source>
</reference>
<dbReference type="Proteomes" id="UP000254123">
    <property type="component" value="Unassembled WGS sequence"/>
</dbReference>
<proteinExistence type="predicted"/>